<dbReference type="GO" id="GO:0016020">
    <property type="term" value="C:membrane"/>
    <property type="evidence" value="ECO:0007669"/>
    <property type="project" value="UniProtKB-SubCell"/>
</dbReference>
<dbReference type="OrthoDB" id="5242957at2"/>
<reference evidence="8" key="1">
    <citation type="submission" date="2018-05" db="EMBL/GenBank/DDBJ databases">
        <authorList>
            <person name="Li Y."/>
        </authorList>
    </citation>
    <scope>NUCLEOTIDE SEQUENCE [LARGE SCALE GENOMIC DNA]</scope>
    <source>
        <strain evidence="8">sk1b4</strain>
    </source>
</reference>
<dbReference type="Proteomes" id="UP000245283">
    <property type="component" value="Unassembled WGS sequence"/>
</dbReference>
<feature type="transmembrane region" description="Helical" evidence="6">
    <location>
        <begin position="103"/>
        <end position="123"/>
    </location>
</feature>
<feature type="transmembrane region" description="Helical" evidence="6">
    <location>
        <begin position="257"/>
        <end position="280"/>
    </location>
</feature>
<organism evidence="7 8">
    <name type="scientific">Ancrocorticia populi</name>
    <dbReference type="NCBI Taxonomy" id="2175228"/>
    <lineage>
        <taxon>Bacteria</taxon>
        <taxon>Bacillati</taxon>
        <taxon>Actinomycetota</taxon>
        <taxon>Actinomycetes</taxon>
        <taxon>Actinomycetales</taxon>
        <taxon>Actinomycetaceae</taxon>
        <taxon>Ancrocorticia</taxon>
    </lineage>
</organism>
<feature type="transmembrane region" description="Helical" evidence="6">
    <location>
        <begin position="292"/>
        <end position="311"/>
    </location>
</feature>
<dbReference type="InterPro" id="IPR005496">
    <property type="entry name" value="Integral_membrane_TerC"/>
</dbReference>
<evidence type="ECO:0000256" key="4">
    <source>
        <dbReference type="ARBA" id="ARBA00022989"/>
    </source>
</evidence>
<comment type="caution">
    <text evidence="7">The sequence shown here is derived from an EMBL/GenBank/DDBJ whole genome shotgun (WGS) entry which is preliminary data.</text>
</comment>
<dbReference type="AlphaFoldDB" id="A0A2V1K6W3"/>
<evidence type="ECO:0000256" key="6">
    <source>
        <dbReference type="SAM" id="Phobius"/>
    </source>
</evidence>
<keyword evidence="3 6" id="KW-0812">Transmembrane</keyword>
<evidence type="ECO:0000256" key="5">
    <source>
        <dbReference type="ARBA" id="ARBA00023136"/>
    </source>
</evidence>
<evidence type="ECO:0000256" key="3">
    <source>
        <dbReference type="ARBA" id="ARBA00022692"/>
    </source>
</evidence>
<dbReference type="PANTHER" id="PTHR30238:SF0">
    <property type="entry name" value="THYLAKOID MEMBRANE PROTEIN TERC, CHLOROPLASTIC"/>
    <property type="match status" value="1"/>
</dbReference>
<dbReference type="InterPro" id="IPR022369">
    <property type="entry name" value="Integral_membrane_TerC_rswitch"/>
</dbReference>
<comment type="similarity">
    <text evidence="2">Belongs to the TerC family.</text>
</comment>
<feature type="transmembrane region" description="Helical" evidence="6">
    <location>
        <begin position="230"/>
        <end position="250"/>
    </location>
</feature>
<evidence type="ECO:0000256" key="2">
    <source>
        <dbReference type="ARBA" id="ARBA00007511"/>
    </source>
</evidence>
<evidence type="ECO:0000313" key="8">
    <source>
        <dbReference type="Proteomes" id="UP000245283"/>
    </source>
</evidence>
<protein>
    <submittedName>
        <fullName evidence="7">Tellurium resistance protein TerC</fullName>
    </submittedName>
</protein>
<feature type="transmembrane region" description="Helical" evidence="6">
    <location>
        <begin position="196"/>
        <end position="215"/>
    </location>
</feature>
<keyword evidence="5 6" id="KW-0472">Membrane</keyword>
<evidence type="ECO:0000256" key="1">
    <source>
        <dbReference type="ARBA" id="ARBA00004141"/>
    </source>
</evidence>
<proteinExistence type="inferred from homology"/>
<dbReference type="PANTHER" id="PTHR30238">
    <property type="entry name" value="MEMBRANE BOUND PREDICTED REDOX MODULATOR"/>
    <property type="match status" value="1"/>
</dbReference>
<keyword evidence="4 6" id="KW-1133">Transmembrane helix</keyword>
<comment type="subcellular location">
    <subcellularLocation>
        <location evidence="1">Membrane</location>
        <topology evidence="1">Multi-pass membrane protein</topology>
    </subcellularLocation>
</comment>
<name>A0A2V1K6W3_9ACTO</name>
<dbReference type="Pfam" id="PF03741">
    <property type="entry name" value="TerC"/>
    <property type="match status" value="1"/>
</dbReference>
<keyword evidence="8" id="KW-1185">Reference proteome</keyword>
<evidence type="ECO:0000313" key="7">
    <source>
        <dbReference type="EMBL" id="PWF26732.1"/>
    </source>
</evidence>
<accession>A0A2V1K6W3</accession>
<feature type="transmembrane region" description="Helical" evidence="6">
    <location>
        <begin position="78"/>
        <end position="96"/>
    </location>
</feature>
<sequence>MVVHPWEWGALAIIIVALIMFDLFGHVRKAHEPTLKEAGLWSLFYIGLALLYGGVLYVRHGGTFAGEYYAGWLTEKALSLDNIFVFIIIIASFRVPRKYQQKVLLYGIVMALVMRLVFILVGAAIIERFVWVFFVFGFFLLYTAIKQVTEGVQEPGALEQEEFEPNGITRFAMNHFHVTDGYVGQKLLVRRENKTWITPLLLCIIAIGSIDLMFALDSIPAVYGLTKEPFIVFSANAFALLGLRQLFFLIDGLLDKLLYLHYGLAFILGFIAVKLMLHAFHGYDILTAIPEPNITVSLIVIIGTILVTVFASMAGTKRRKKNEGPESND</sequence>
<feature type="transmembrane region" description="Helical" evidence="6">
    <location>
        <begin position="6"/>
        <end position="27"/>
    </location>
</feature>
<dbReference type="EMBL" id="QETB01000002">
    <property type="protein sequence ID" value="PWF26732.1"/>
    <property type="molecule type" value="Genomic_DNA"/>
</dbReference>
<gene>
    <name evidence="7" type="ORF">DD236_05460</name>
</gene>
<feature type="transmembrane region" description="Helical" evidence="6">
    <location>
        <begin position="129"/>
        <end position="145"/>
    </location>
</feature>
<feature type="transmembrane region" description="Helical" evidence="6">
    <location>
        <begin position="39"/>
        <end position="58"/>
    </location>
</feature>
<dbReference type="NCBIfam" id="TIGR03718">
    <property type="entry name" value="R_switched_Alx"/>
    <property type="match status" value="1"/>
</dbReference>